<dbReference type="AlphaFoldDB" id="A0A6N9Q9K3"/>
<dbReference type="Proteomes" id="UP000448943">
    <property type="component" value="Unassembled WGS sequence"/>
</dbReference>
<dbReference type="RefSeq" id="WP_160648085.1">
    <property type="nucleotide sequence ID" value="NZ_SIJB01000080.1"/>
</dbReference>
<name>A0A6N9Q9K3_9BACL</name>
<organism evidence="1 2">
    <name type="scientific">Chengkuizengella marina</name>
    <dbReference type="NCBI Taxonomy" id="2507566"/>
    <lineage>
        <taxon>Bacteria</taxon>
        <taxon>Bacillati</taxon>
        <taxon>Bacillota</taxon>
        <taxon>Bacilli</taxon>
        <taxon>Bacillales</taxon>
        <taxon>Paenibacillaceae</taxon>
        <taxon>Chengkuizengella</taxon>
    </lineage>
</organism>
<comment type="caution">
    <text evidence="1">The sequence shown here is derived from an EMBL/GenBank/DDBJ whole genome shotgun (WGS) entry which is preliminary data.</text>
</comment>
<protein>
    <submittedName>
        <fullName evidence="1">YolD-like family protein</fullName>
    </submittedName>
</protein>
<evidence type="ECO:0000313" key="2">
    <source>
        <dbReference type="Proteomes" id="UP000448943"/>
    </source>
</evidence>
<keyword evidence="2" id="KW-1185">Reference proteome</keyword>
<dbReference type="OrthoDB" id="2376882at2"/>
<proteinExistence type="predicted"/>
<sequence>MKQHENKLTEGSNMFWESHRIILPEHKEMMNHYQKERNRKTKPVLAEEEVNVISQQLSDSMLSESEVTVELFRSFGQNKFISGVITKFDTQLRQIKFEYEGEYEWIKFDEIVGVG</sequence>
<dbReference type="InterPro" id="IPR014962">
    <property type="entry name" value="YolD"/>
</dbReference>
<dbReference type="Pfam" id="PF08863">
    <property type="entry name" value="YolD"/>
    <property type="match status" value="1"/>
</dbReference>
<accession>A0A6N9Q9K3</accession>
<dbReference type="EMBL" id="SIJB01000080">
    <property type="protein sequence ID" value="NBI31264.1"/>
    <property type="molecule type" value="Genomic_DNA"/>
</dbReference>
<evidence type="ECO:0000313" key="1">
    <source>
        <dbReference type="EMBL" id="NBI31264.1"/>
    </source>
</evidence>
<reference evidence="1 2" key="1">
    <citation type="submission" date="2019-01" db="EMBL/GenBank/DDBJ databases">
        <title>Chengkuizengella sp. nov., isolated from deep-sea sediment of East Pacific Ocean.</title>
        <authorList>
            <person name="Yang J."/>
            <person name="Lai Q."/>
            <person name="Shao Z."/>
        </authorList>
    </citation>
    <scope>NUCLEOTIDE SEQUENCE [LARGE SCALE GENOMIC DNA]</scope>
    <source>
        <strain evidence="1 2">YPA3-1-1</strain>
    </source>
</reference>
<gene>
    <name evidence="1" type="ORF">ERL59_20265</name>
</gene>